<dbReference type="Proteomes" id="UP000027586">
    <property type="component" value="Unassembled WGS sequence"/>
</dbReference>
<keyword evidence="2" id="KW-1185">Reference proteome</keyword>
<reference evidence="1" key="1">
    <citation type="submission" date="2013-08" db="EMBL/GenBank/DDBJ databases">
        <title>Gene expansion shapes genome architecture in the human pathogen Lichtheimia corymbifera: an evolutionary genomics analysis in the ancient terrestrial Mucorales (Mucoromycotina).</title>
        <authorList>
            <person name="Schwartze V.U."/>
            <person name="Winter S."/>
            <person name="Shelest E."/>
            <person name="Marcet-Houben M."/>
            <person name="Horn F."/>
            <person name="Wehner S."/>
            <person name="Hoffmann K."/>
            <person name="Riege K."/>
            <person name="Sammeth M."/>
            <person name="Nowrousian M."/>
            <person name="Valiante V."/>
            <person name="Linde J."/>
            <person name="Jacobsen I.D."/>
            <person name="Marz M."/>
            <person name="Brakhage A.A."/>
            <person name="Gabaldon T."/>
            <person name="Bocker S."/>
            <person name="Voigt K."/>
        </authorList>
    </citation>
    <scope>NUCLEOTIDE SEQUENCE [LARGE SCALE GENOMIC DNA]</scope>
    <source>
        <strain evidence="1">FSU 9682</strain>
    </source>
</reference>
<dbReference type="EMBL" id="CBTN010000040">
    <property type="protein sequence ID" value="CDH56753.1"/>
    <property type="molecule type" value="Genomic_DNA"/>
</dbReference>
<sequence>MATMNPGPMNLPFVRQRLHESSDQVHPWPNNKTYGSSTAAIGVPIAEAALAMKRIAKPGAILSTPTILPVTGAANLVANGHMRNVNRPASVDAIVKVLRGPMRSATKPNTRRPTAFIAHMIPSKLDESLSLIPICAAYSGKQRTLVSSTP</sequence>
<evidence type="ECO:0000313" key="2">
    <source>
        <dbReference type="Proteomes" id="UP000027586"/>
    </source>
</evidence>
<organism evidence="1 2">
    <name type="scientific">Lichtheimia corymbifera JMRC:FSU:9682</name>
    <dbReference type="NCBI Taxonomy" id="1263082"/>
    <lineage>
        <taxon>Eukaryota</taxon>
        <taxon>Fungi</taxon>
        <taxon>Fungi incertae sedis</taxon>
        <taxon>Mucoromycota</taxon>
        <taxon>Mucoromycotina</taxon>
        <taxon>Mucoromycetes</taxon>
        <taxon>Mucorales</taxon>
        <taxon>Lichtheimiaceae</taxon>
        <taxon>Lichtheimia</taxon>
    </lineage>
</organism>
<evidence type="ECO:0000313" key="1">
    <source>
        <dbReference type="EMBL" id="CDH56753.1"/>
    </source>
</evidence>
<dbReference type="VEuPathDB" id="FungiDB:LCOR_07767.1"/>
<name>A0A068S300_9FUNG</name>
<comment type="caution">
    <text evidence="1">The sequence shown here is derived from an EMBL/GenBank/DDBJ whole genome shotgun (WGS) entry which is preliminary data.</text>
</comment>
<dbReference type="AlphaFoldDB" id="A0A068S300"/>
<proteinExistence type="predicted"/>
<gene>
    <name evidence="1" type="ORF">LCOR_07767.1</name>
</gene>
<accession>A0A068S300</accession>
<protein>
    <submittedName>
        <fullName evidence="1">Uncharacterized protein</fullName>
    </submittedName>
</protein>